<evidence type="ECO:0000313" key="6">
    <source>
        <dbReference type="Proteomes" id="UP000037510"/>
    </source>
</evidence>
<keyword evidence="2" id="KW-0863">Zinc-finger</keyword>
<evidence type="ECO:0000256" key="2">
    <source>
        <dbReference type="ARBA" id="ARBA00022771"/>
    </source>
</evidence>
<dbReference type="Gene3D" id="2.20.25.240">
    <property type="match status" value="1"/>
</dbReference>
<sequence length="89" mass="10122">MTGEMREITDSVIFDAQRSRRNYVESIANFVPTTKGSMLLVHDGYAFRLKNKLAYGKKQWYCTGRPKLGCNVDVTTALHKQGSNTMLNF</sequence>
<evidence type="ECO:0000256" key="1">
    <source>
        <dbReference type="ARBA" id="ARBA00022723"/>
    </source>
</evidence>
<keyword evidence="6" id="KW-1185">Reference proteome</keyword>
<dbReference type="InterPro" id="IPR007588">
    <property type="entry name" value="Znf_FLYWCH"/>
</dbReference>
<dbReference type="Pfam" id="PF04500">
    <property type="entry name" value="FLYWCH"/>
    <property type="match status" value="1"/>
</dbReference>
<organism evidence="5 6">
    <name type="scientific">Operophtera brumata</name>
    <name type="common">Winter moth</name>
    <name type="synonym">Phalaena brumata</name>
    <dbReference type="NCBI Taxonomy" id="104452"/>
    <lineage>
        <taxon>Eukaryota</taxon>
        <taxon>Metazoa</taxon>
        <taxon>Ecdysozoa</taxon>
        <taxon>Arthropoda</taxon>
        <taxon>Hexapoda</taxon>
        <taxon>Insecta</taxon>
        <taxon>Pterygota</taxon>
        <taxon>Neoptera</taxon>
        <taxon>Endopterygota</taxon>
        <taxon>Lepidoptera</taxon>
        <taxon>Glossata</taxon>
        <taxon>Ditrysia</taxon>
        <taxon>Geometroidea</taxon>
        <taxon>Geometridae</taxon>
        <taxon>Larentiinae</taxon>
        <taxon>Operophtera</taxon>
    </lineage>
</organism>
<evidence type="ECO:0000313" key="5">
    <source>
        <dbReference type="EMBL" id="KOB65099.1"/>
    </source>
</evidence>
<proteinExistence type="predicted"/>
<protein>
    <recommendedName>
        <fullName evidence="4">FLYWCH-type domain-containing protein</fullName>
    </recommendedName>
</protein>
<dbReference type="EMBL" id="JTDY01007581">
    <property type="protein sequence ID" value="KOB65099.1"/>
    <property type="molecule type" value="Genomic_DNA"/>
</dbReference>
<accession>A0A0L7KQ49</accession>
<name>A0A0L7KQ49_OPEBR</name>
<dbReference type="GO" id="GO:0008270">
    <property type="term" value="F:zinc ion binding"/>
    <property type="evidence" value="ECO:0007669"/>
    <property type="project" value="UniProtKB-KW"/>
</dbReference>
<gene>
    <name evidence="5" type="ORF">OBRU01_23228</name>
</gene>
<keyword evidence="1" id="KW-0479">Metal-binding</keyword>
<comment type="caution">
    <text evidence="5">The sequence shown here is derived from an EMBL/GenBank/DDBJ whole genome shotgun (WGS) entry which is preliminary data.</text>
</comment>
<keyword evidence="3" id="KW-0862">Zinc</keyword>
<evidence type="ECO:0000256" key="3">
    <source>
        <dbReference type="ARBA" id="ARBA00022833"/>
    </source>
</evidence>
<dbReference type="Proteomes" id="UP000037510">
    <property type="component" value="Unassembled WGS sequence"/>
</dbReference>
<evidence type="ECO:0000259" key="4">
    <source>
        <dbReference type="Pfam" id="PF04500"/>
    </source>
</evidence>
<dbReference type="AlphaFoldDB" id="A0A0L7KQ49"/>
<reference evidence="5 6" key="1">
    <citation type="journal article" date="2015" name="Genome Biol. Evol.">
        <title>The genome of winter moth (Operophtera brumata) provides a genomic perspective on sexual dimorphism and phenology.</title>
        <authorList>
            <person name="Derks M.F."/>
            <person name="Smit S."/>
            <person name="Salis L."/>
            <person name="Schijlen E."/>
            <person name="Bossers A."/>
            <person name="Mateman C."/>
            <person name="Pijl A.S."/>
            <person name="de Ridder D."/>
            <person name="Groenen M.A."/>
            <person name="Visser M.E."/>
            <person name="Megens H.J."/>
        </authorList>
    </citation>
    <scope>NUCLEOTIDE SEQUENCE [LARGE SCALE GENOMIC DNA]</scope>
    <source>
        <strain evidence="5">WM2013NL</strain>
        <tissue evidence="5">Head and thorax</tissue>
    </source>
</reference>
<feature type="domain" description="FLYWCH-type" evidence="4">
    <location>
        <begin position="30"/>
        <end position="79"/>
    </location>
</feature>